<dbReference type="RefSeq" id="WP_166061568.1">
    <property type="nucleotide sequence ID" value="NZ_CP096255.1"/>
</dbReference>
<gene>
    <name evidence="1" type="ORF">HAP41_0000002250</name>
</gene>
<evidence type="ECO:0000313" key="2">
    <source>
        <dbReference type="Proteomes" id="UP000551709"/>
    </source>
</evidence>
<dbReference type="EMBL" id="CP096255">
    <property type="protein sequence ID" value="UPT88001.1"/>
    <property type="molecule type" value="Genomic_DNA"/>
</dbReference>
<dbReference type="InterPro" id="IPR019219">
    <property type="entry name" value="DUF2130"/>
</dbReference>
<dbReference type="Pfam" id="PF09903">
    <property type="entry name" value="DUF2130"/>
    <property type="match status" value="1"/>
</dbReference>
<accession>A0A8T5UU65</accession>
<dbReference type="Proteomes" id="UP000551709">
    <property type="component" value="Chromosome"/>
</dbReference>
<dbReference type="AlphaFoldDB" id="A0A8T5UU65"/>
<sequence length="546" mass="60289">MPSHAPLFETKALQPAAKLAMRAEACPTCDQPIPQDRYDEIKERIQSRERKRTDEITARLHEQHARDKETALEEARKLSDAKIAEARDAARRAADVENAERIAAVQRESSEAQAAVRAELAAAREATAGATATIERMKEDAALREQTIRAEAVQAADVAAQEKIEAGERRLKDVETALNQRIESADAAKVKAETTAATLGAALEKQRDDHAAVLADMNSKAVAREAEIRKELEVAAADAVRERIETLEAAKATAEAGAASAASRVEALETAHQAQLQEQREVWQKHADDAVNAEKAASFEERLKIQTKFEELKRAYDQKTAEELGEGAEIDLYESLKAEFEGDKIERINKGQPGADILHTVMHNGKECGKIIYDSKNHKQWRSEFVTKLASDQMAAKAEHAVLSTSKFPKGARQLHVQDGVVIAGPARVVALVQVIRRHLVQTHTLRLSNDERAKKTAALYDFITSERCAMILARIDTHTDDLLDLQVKEKKAHDATWKKQGELIRSVQRVRAELTNEIDAIVGMADFGDLIDDFGSADFGEADDE</sequence>
<reference evidence="1" key="2">
    <citation type="submission" date="2022-04" db="EMBL/GenBank/DDBJ databases">
        <authorList>
            <person name="Bromfield E.S.P."/>
            <person name="Cloutier S."/>
        </authorList>
    </citation>
    <scope>NUCLEOTIDE SEQUENCE</scope>
    <source>
        <strain evidence="1">1S5</strain>
    </source>
</reference>
<reference evidence="1" key="1">
    <citation type="journal article" date="2017" name="Syst. Appl. Microbiol.">
        <title>Soybeans inoculated with root zone soils of Canadian native legumes harbour diverse and novel Bradyrhizobium spp. that possess agricultural potential.</title>
        <authorList>
            <person name="Bromfield E.S.P."/>
            <person name="Cloutier S."/>
            <person name="Tambong J.T."/>
            <person name="Tran Thi T.V."/>
        </authorList>
    </citation>
    <scope>NUCLEOTIDE SEQUENCE</scope>
    <source>
        <strain evidence="1">1S5</strain>
    </source>
</reference>
<proteinExistence type="predicted"/>
<protein>
    <submittedName>
        <fullName evidence="1">DUF2130 domain-containing protein</fullName>
    </submittedName>
</protein>
<organism evidence="1 2">
    <name type="scientific">Bradyrhizobium barranii subsp. apii</name>
    <dbReference type="NCBI Taxonomy" id="2819348"/>
    <lineage>
        <taxon>Bacteria</taxon>
        <taxon>Pseudomonadati</taxon>
        <taxon>Pseudomonadota</taxon>
        <taxon>Alphaproteobacteria</taxon>
        <taxon>Hyphomicrobiales</taxon>
        <taxon>Nitrobacteraceae</taxon>
        <taxon>Bradyrhizobium</taxon>
        <taxon>Bradyrhizobium barranii</taxon>
    </lineage>
</organism>
<name>A0A8T5UU65_9BRAD</name>
<evidence type="ECO:0000313" key="1">
    <source>
        <dbReference type="EMBL" id="UPT88001.1"/>
    </source>
</evidence>